<reference evidence="2 3" key="1">
    <citation type="journal article" date="2018" name="Evol. Lett.">
        <title>Horizontal gene cluster transfer increased hallucinogenic mushroom diversity.</title>
        <authorList>
            <person name="Reynolds H.T."/>
            <person name="Vijayakumar V."/>
            <person name="Gluck-Thaler E."/>
            <person name="Korotkin H.B."/>
            <person name="Matheny P.B."/>
            <person name="Slot J.C."/>
        </authorList>
    </citation>
    <scope>NUCLEOTIDE SEQUENCE [LARGE SCALE GENOMIC DNA]</scope>
    <source>
        <strain evidence="2 3">2629</strain>
    </source>
</reference>
<evidence type="ECO:0000313" key="2">
    <source>
        <dbReference type="EMBL" id="PPR00753.1"/>
    </source>
</evidence>
<dbReference type="InParanoid" id="A0A409YCM1"/>
<proteinExistence type="predicted"/>
<dbReference type="Proteomes" id="UP000284842">
    <property type="component" value="Unassembled WGS sequence"/>
</dbReference>
<accession>A0A409YCM1</accession>
<feature type="transmembrane region" description="Helical" evidence="1">
    <location>
        <begin position="51"/>
        <end position="71"/>
    </location>
</feature>
<dbReference type="AlphaFoldDB" id="A0A409YCM1"/>
<keyword evidence="1" id="KW-0812">Transmembrane</keyword>
<keyword evidence="1" id="KW-1133">Transmembrane helix</keyword>
<sequence length="186" mass="21017">MPLITATNGEWLTTVPALIAEEEPNDWEWTKHLFGQIWEFTVCAVKLVVEWFALVIPSLGVWVSQLAVGLFQFIRTHPTVFHAIAWSIFFGPIIVLVPCLLLLELLILSLLYLSFAAHGALPGSIEARFDSLKEYFMDFRESLFASVESKTAIFNKWTVDHPIFFMARLAAGVVGSLLLLEIYTGW</sequence>
<evidence type="ECO:0000313" key="3">
    <source>
        <dbReference type="Proteomes" id="UP000284842"/>
    </source>
</evidence>
<keyword evidence="3" id="KW-1185">Reference proteome</keyword>
<feature type="transmembrane region" description="Helical" evidence="1">
    <location>
        <begin position="163"/>
        <end position="183"/>
    </location>
</feature>
<keyword evidence="1" id="KW-0472">Membrane</keyword>
<name>A0A409YCM1_9AGAR</name>
<dbReference type="OrthoDB" id="2977496at2759"/>
<gene>
    <name evidence="2" type="ORF">CVT24_000778</name>
</gene>
<dbReference type="EMBL" id="NHTK01001293">
    <property type="protein sequence ID" value="PPR00753.1"/>
    <property type="molecule type" value="Genomic_DNA"/>
</dbReference>
<evidence type="ECO:0000256" key="1">
    <source>
        <dbReference type="SAM" id="Phobius"/>
    </source>
</evidence>
<comment type="caution">
    <text evidence="2">The sequence shown here is derived from an EMBL/GenBank/DDBJ whole genome shotgun (WGS) entry which is preliminary data.</text>
</comment>
<feature type="transmembrane region" description="Helical" evidence="1">
    <location>
        <begin position="83"/>
        <end position="113"/>
    </location>
</feature>
<protein>
    <submittedName>
        <fullName evidence="2">Uncharacterized protein</fullName>
    </submittedName>
</protein>
<organism evidence="2 3">
    <name type="scientific">Panaeolus cyanescens</name>
    <dbReference type="NCBI Taxonomy" id="181874"/>
    <lineage>
        <taxon>Eukaryota</taxon>
        <taxon>Fungi</taxon>
        <taxon>Dikarya</taxon>
        <taxon>Basidiomycota</taxon>
        <taxon>Agaricomycotina</taxon>
        <taxon>Agaricomycetes</taxon>
        <taxon>Agaricomycetidae</taxon>
        <taxon>Agaricales</taxon>
        <taxon>Agaricineae</taxon>
        <taxon>Galeropsidaceae</taxon>
        <taxon>Panaeolus</taxon>
    </lineage>
</organism>